<keyword evidence="3" id="KW-1185">Reference proteome</keyword>
<sequence>MRSSFIRHTLRFAALASLLISPVLARDIAGTFADKGVKIGDGDSVSLHALFNLQFDAELGRANYGGTAQVRIRPGKSYLNLNFVGSTRLTVDERSWRTVSYEADEGEGTMVRIQSPLVPDDSTVLTLETVSAGKLLQVKVIQLEATSFGPRPRVIGTYLFHRA</sequence>
<gene>
    <name evidence="2" type="ORF">PXH66_13515</name>
</gene>
<feature type="signal peptide" evidence="1">
    <location>
        <begin position="1"/>
        <end position="25"/>
    </location>
</feature>
<organism evidence="2 3">
    <name type="scientific">Synoicihabitans lomoniglobus</name>
    <dbReference type="NCBI Taxonomy" id="2909285"/>
    <lineage>
        <taxon>Bacteria</taxon>
        <taxon>Pseudomonadati</taxon>
        <taxon>Verrucomicrobiota</taxon>
        <taxon>Opitutia</taxon>
        <taxon>Opitutales</taxon>
        <taxon>Opitutaceae</taxon>
        <taxon>Synoicihabitans</taxon>
    </lineage>
</organism>
<feature type="chain" id="PRO_5041904652" evidence="1">
    <location>
        <begin position="26"/>
        <end position="163"/>
    </location>
</feature>
<accession>A0AAF0CMJ3</accession>
<evidence type="ECO:0000313" key="2">
    <source>
        <dbReference type="EMBL" id="WED63351.1"/>
    </source>
</evidence>
<reference evidence="2" key="1">
    <citation type="submission" date="2023-03" db="EMBL/GenBank/DDBJ databases">
        <title>Lomoglobus Profundus gen. nov., sp. nov., a novel member of the phylum Verrucomicrobia, isolated from deep-marine sediment of South China Sea.</title>
        <authorList>
            <person name="Ahmad T."/>
            <person name="Ishaq S.E."/>
            <person name="Wang F."/>
        </authorList>
    </citation>
    <scope>NUCLEOTIDE SEQUENCE</scope>
    <source>
        <strain evidence="2">LMO-M01</strain>
    </source>
</reference>
<keyword evidence="1" id="KW-0732">Signal</keyword>
<evidence type="ECO:0000313" key="3">
    <source>
        <dbReference type="Proteomes" id="UP001218638"/>
    </source>
</evidence>
<name>A0AAF0CMJ3_9BACT</name>
<protein>
    <submittedName>
        <fullName evidence="2">Uncharacterized protein</fullName>
    </submittedName>
</protein>
<evidence type="ECO:0000256" key="1">
    <source>
        <dbReference type="SAM" id="SignalP"/>
    </source>
</evidence>
<dbReference type="KEGG" id="slom:PXH66_13515"/>
<proteinExistence type="predicted"/>
<dbReference type="EMBL" id="CP119075">
    <property type="protein sequence ID" value="WED63351.1"/>
    <property type="molecule type" value="Genomic_DNA"/>
</dbReference>
<dbReference type="Proteomes" id="UP001218638">
    <property type="component" value="Chromosome"/>
</dbReference>
<dbReference type="AlphaFoldDB" id="A0AAF0CMJ3"/>
<dbReference type="RefSeq" id="WP_330927559.1">
    <property type="nucleotide sequence ID" value="NZ_CP119075.1"/>
</dbReference>